<feature type="non-terminal residue" evidence="5">
    <location>
        <position position="1"/>
    </location>
</feature>
<dbReference type="GO" id="GO:0000785">
    <property type="term" value="C:chromatin"/>
    <property type="evidence" value="ECO:0007669"/>
    <property type="project" value="TreeGrafter"/>
</dbReference>
<keyword evidence="6" id="KW-1185">Reference proteome</keyword>
<dbReference type="Gene3D" id="3.30.70.330">
    <property type="match status" value="2"/>
</dbReference>
<reference evidence="5 6" key="1">
    <citation type="submission" date="2016-09" db="EMBL/GenBank/DDBJ databases">
        <title>Extensive genetic diversity and differential bi-allelic expression allows diatom success in the polar Southern Ocean.</title>
        <authorList>
            <consortium name="DOE Joint Genome Institute"/>
            <person name="Mock T."/>
            <person name="Otillar R.P."/>
            <person name="Strauss J."/>
            <person name="Dupont C."/>
            <person name="Frickenhaus S."/>
            <person name="Maumus F."/>
            <person name="Mcmullan M."/>
            <person name="Sanges R."/>
            <person name="Schmutz J."/>
            <person name="Toseland A."/>
            <person name="Valas R."/>
            <person name="Veluchamy A."/>
            <person name="Ward B.J."/>
            <person name="Allen A."/>
            <person name="Barry K."/>
            <person name="Falciatore A."/>
            <person name="Ferrante M."/>
            <person name="Fortunato A.E."/>
            <person name="Gloeckner G."/>
            <person name="Gruber A."/>
            <person name="Hipkin R."/>
            <person name="Janech M."/>
            <person name="Kroth P."/>
            <person name="Leese F."/>
            <person name="Lindquist E."/>
            <person name="Lyon B.R."/>
            <person name="Martin J."/>
            <person name="Mayer C."/>
            <person name="Parker M."/>
            <person name="Quesneville H."/>
            <person name="Raymond J."/>
            <person name="Uhlig C."/>
            <person name="Valentin K.U."/>
            <person name="Worden A.Z."/>
            <person name="Armbrust E.V."/>
            <person name="Bowler C."/>
            <person name="Green B."/>
            <person name="Moulton V."/>
            <person name="Van Oosterhout C."/>
            <person name="Grigoriev I."/>
        </authorList>
    </citation>
    <scope>NUCLEOTIDE SEQUENCE [LARGE SCALE GENOMIC DNA]</scope>
    <source>
        <strain evidence="5 6">CCMP1102</strain>
    </source>
</reference>
<evidence type="ECO:0000256" key="3">
    <source>
        <dbReference type="PROSITE-ProRule" id="PRU00176"/>
    </source>
</evidence>
<accession>A0A1E7EKC0</accession>
<proteinExistence type="predicted"/>
<dbReference type="GO" id="GO:0010468">
    <property type="term" value="P:regulation of gene expression"/>
    <property type="evidence" value="ECO:0007669"/>
    <property type="project" value="TreeGrafter"/>
</dbReference>
<dbReference type="PANTHER" id="PTHR48033:SF10">
    <property type="entry name" value="RNA-BINDING PROTEIN SQUID"/>
    <property type="match status" value="1"/>
</dbReference>
<dbReference type="SUPFAM" id="SSF54928">
    <property type="entry name" value="RNA-binding domain, RBD"/>
    <property type="match status" value="2"/>
</dbReference>
<gene>
    <name evidence="5" type="ORF">FRACYDRAFT_143082</name>
</gene>
<evidence type="ECO:0000313" key="6">
    <source>
        <dbReference type="Proteomes" id="UP000095751"/>
    </source>
</evidence>
<keyword evidence="2" id="KW-0539">Nucleus</keyword>
<feature type="non-terminal residue" evidence="5">
    <location>
        <position position="138"/>
    </location>
</feature>
<name>A0A1E7EKC0_9STRA</name>
<dbReference type="Pfam" id="PF00076">
    <property type="entry name" value="RRM_1"/>
    <property type="match status" value="2"/>
</dbReference>
<dbReference type="OrthoDB" id="1875751at2759"/>
<feature type="domain" description="RRM" evidence="4">
    <location>
        <begin position="80"/>
        <end position="138"/>
    </location>
</feature>
<dbReference type="InterPro" id="IPR000504">
    <property type="entry name" value="RRM_dom"/>
</dbReference>
<keyword evidence="3" id="KW-0694">RNA-binding</keyword>
<organism evidence="5 6">
    <name type="scientific">Fragilariopsis cylindrus CCMP1102</name>
    <dbReference type="NCBI Taxonomy" id="635003"/>
    <lineage>
        <taxon>Eukaryota</taxon>
        <taxon>Sar</taxon>
        <taxon>Stramenopiles</taxon>
        <taxon>Ochrophyta</taxon>
        <taxon>Bacillariophyta</taxon>
        <taxon>Bacillariophyceae</taxon>
        <taxon>Bacillariophycidae</taxon>
        <taxon>Bacillariales</taxon>
        <taxon>Bacillariaceae</taxon>
        <taxon>Fragilariopsis</taxon>
    </lineage>
</organism>
<dbReference type="GO" id="GO:0005654">
    <property type="term" value="C:nucleoplasm"/>
    <property type="evidence" value="ECO:0007669"/>
    <property type="project" value="TreeGrafter"/>
</dbReference>
<evidence type="ECO:0000256" key="1">
    <source>
        <dbReference type="ARBA" id="ARBA00004123"/>
    </source>
</evidence>
<dbReference type="EMBL" id="KV784436">
    <property type="protein sequence ID" value="OEU05993.1"/>
    <property type="molecule type" value="Genomic_DNA"/>
</dbReference>
<dbReference type="Proteomes" id="UP000095751">
    <property type="component" value="Unassembled WGS sequence"/>
</dbReference>
<comment type="subcellular location">
    <subcellularLocation>
        <location evidence="1">Nucleus</location>
    </subcellularLocation>
</comment>
<feature type="domain" description="RRM" evidence="4">
    <location>
        <begin position="1"/>
        <end position="77"/>
    </location>
</feature>
<dbReference type="SMART" id="SM00360">
    <property type="entry name" value="RRM"/>
    <property type="match status" value="2"/>
</dbReference>
<dbReference type="PROSITE" id="PS50102">
    <property type="entry name" value="RRM"/>
    <property type="match status" value="2"/>
</dbReference>
<dbReference type="GO" id="GO:0003723">
    <property type="term" value="F:RNA binding"/>
    <property type="evidence" value="ECO:0007669"/>
    <property type="project" value="UniProtKB-UniRule"/>
</dbReference>
<sequence>HNSISESEFREFFGQFGELQDAMVKFDQNTGLPRGFGFVTYVDPEIATFVTKLGDKREGYGRLVMRGKTCEIKAHKDNRNKLFVGGLPMDISNHELRDFFQQFGTVVDSIVMVHKENNVPRGFGFVTFAEPDVTDFVL</sequence>
<dbReference type="AlphaFoldDB" id="A0A1E7EKC0"/>
<dbReference type="KEGG" id="fcy:FRACYDRAFT_143082"/>
<dbReference type="InterPro" id="IPR035979">
    <property type="entry name" value="RBD_domain_sf"/>
</dbReference>
<protein>
    <submittedName>
        <fullName evidence="5">RNA-binding domain-containing protein</fullName>
    </submittedName>
</protein>
<evidence type="ECO:0000256" key="2">
    <source>
        <dbReference type="ARBA" id="ARBA00023242"/>
    </source>
</evidence>
<evidence type="ECO:0000313" key="5">
    <source>
        <dbReference type="EMBL" id="OEU05993.1"/>
    </source>
</evidence>
<dbReference type="InterPro" id="IPR012677">
    <property type="entry name" value="Nucleotide-bd_a/b_plait_sf"/>
</dbReference>
<dbReference type="PANTHER" id="PTHR48033">
    <property type="entry name" value="RNA-BINDING (RRM/RBD/RNP MOTIFS) FAMILY PROTEIN"/>
    <property type="match status" value="1"/>
</dbReference>
<dbReference type="InParanoid" id="A0A1E7EKC0"/>
<evidence type="ECO:0000259" key="4">
    <source>
        <dbReference type="PROSITE" id="PS50102"/>
    </source>
</evidence>